<name>A0A1B2I3G4_9BACT</name>
<dbReference type="RefSeq" id="WP_066743721.1">
    <property type="nucleotide sequence ID" value="NZ_CALCLR010000111.1"/>
</dbReference>
<dbReference type="EMBL" id="CP016757">
    <property type="protein sequence ID" value="ANZ44509.1"/>
    <property type="molecule type" value="Genomic_DNA"/>
</dbReference>
<dbReference type="SUPFAM" id="SSF55315">
    <property type="entry name" value="L30e-like"/>
    <property type="match status" value="1"/>
</dbReference>
<keyword evidence="3" id="KW-1185">Reference proteome</keyword>
<evidence type="ECO:0000259" key="1">
    <source>
        <dbReference type="Pfam" id="PF01248"/>
    </source>
</evidence>
<protein>
    <recommendedName>
        <fullName evidence="1">Ribosomal protein eL8/eL30/eS12/Gadd45 domain-containing protein</fullName>
    </recommendedName>
</protein>
<organism evidence="2 3">
    <name type="scientific">Cloacibacillus porcorum</name>
    <dbReference type="NCBI Taxonomy" id="1197717"/>
    <lineage>
        <taxon>Bacteria</taxon>
        <taxon>Thermotogati</taxon>
        <taxon>Synergistota</taxon>
        <taxon>Synergistia</taxon>
        <taxon>Synergistales</taxon>
        <taxon>Synergistaceae</taxon>
        <taxon>Cloacibacillus</taxon>
    </lineage>
</organism>
<dbReference type="KEGG" id="cpor:BED41_05050"/>
<dbReference type="OrthoDB" id="5705at2"/>
<proteinExistence type="predicted"/>
<dbReference type="GeneID" id="83057221"/>
<gene>
    <name evidence="2" type="ORF">BED41_05050</name>
</gene>
<accession>A0A1B2I3G4</accession>
<dbReference type="InterPro" id="IPR004038">
    <property type="entry name" value="Ribosomal_eL8/eL30/eS12/Gad45"/>
</dbReference>
<evidence type="ECO:0000313" key="2">
    <source>
        <dbReference type="EMBL" id="ANZ44509.1"/>
    </source>
</evidence>
<feature type="domain" description="Ribosomal protein eL8/eL30/eS12/Gadd45" evidence="1">
    <location>
        <begin position="13"/>
        <end position="81"/>
    </location>
</feature>
<reference evidence="2" key="1">
    <citation type="submission" date="2016-08" db="EMBL/GenBank/DDBJ databases">
        <title>Complete genome of Cloacibacillus porcorum.</title>
        <authorList>
            <person name="Looft T."/>
            <person name="Bayles D.O."/>
            <person name="Alt D.P."/>
        </authorList>
    </citation>
    <scope>NUCLEOTIDE SEQUENCE [LARGE SCALE GENOMIC DNA]</scope>
    <source>
        <strain evidence="2">CL-84</strain>
    </source>
</reference>
<sequence>MPLNELASSSRCAGLNSVLRKIDRGEALKVFLADDADEKLASKVRAASKERNIPVETAEDSQQLGRACALTRKTAVAAILKK</sequence>
<dbReference type="InterPro" id="IPR029064">
    <property type="entry name" value="Ribosomal_eL30-like_sf"/>
</dbReference>
<dbReference type="Gene3D" id="3.30.1330.30">
    <property type="match status" value="1"/>
</dbReference>
<dbReference type="Pfam" id="PF01248">
    <property type="entry name" value="Ribosomal_L7Ae"/>
    <property type="match status" value="1"/>
</dbReference>
<dbReference type="AlphaFoldDB" id="A0A1B2I3G4"/>
<dbReference type="Proteomes" id="UP000093044">
    <property type="component" value="Chromosome"/>
</dbReference>
<dbReference type="STRING" id="1197717.BED41_05050"/>
<evidence type="ECO:0000313" key="3">
    <source>
        <dbReference type="Proteomes" id="UP000093044"/>
    </source>
</evidence>